<dbReference type="EMBL" id="GGEC01057288">
    <property type="protein sequence ID" value="MBX37772.1"/>
    <property type="molecule type" value="Transcribed_RNA"/>
</dbReference>
<organism evidence="1">
    <name type="scientific">Rhizophora mucronata</name>
    <name type="common">Asiatic mangrove</name>
    <dbReference type="NCBI Taxonomy" id="61149"/>
    <lineage>
        <taxon>Eukaryota</taxon>
        <taxon>Viridiplantae</taxon>
        <taxon>Streptophyta</taxon>
        <taxon>Embryophyta</taxon>
        <taxon>Tracheophyta</taxon>
        <taxon>Spermatophyta</taxon>
        <taxon>Magnoliopsida</taxon>
        <taxon>eudicotyledons</taxon>
        <taxon>Gunneridae</taxon>
        <taxon>Pentapetalae</taxon>
        <taxon>rosids</taxon>
        <taxon>fabids</taxon>
        <taxon>Malpighiales</taxon>
        <taxon>Rhizophoraceae</taxon>
        <taxon>Rhizophora</taxon>
    </lineage>
</organism>
<protein>
    <submittedName>
        <fullName evidence="1">Uncharacterized protein</fullName>
    </submittedName>
</protein>
<name>A0A2P2N5J2_RHIMU</name>
<dbReference type="AlphaFoldDB" id="A0A2P2N5J2"/>
<proteinExistence type="predicted"/>
<reference evidence="1" key="1">
    <citation type="submission" date="2018-02" db="EMBL/GenBank/DDBJ databases">
        <title>Rhizophora mucronata_Transcriptome.</title>
        <authorList>
            <person name="Meera S.P."/>
            <person name="Sreeshan A."/>
            <person name="Augustine A."/>
        </authorList>
    </citation>
    <scope>NUCLEOTIDE SEQUENCE</scope>
    <source>
        <tissue evidence="1">Leaf</tissue>
    </source>
</reference>
<sequence>MTGEHQMCKYQATMVNSIGNEKPHTCINMELKRKYLLEKYNPSKASGHCLLPKRKDQSK</sequence>
<evidence type="ECO:0000313" key="1">
    <source>
        <dbReference type="EMBL" id="MBX37772.1"/>
    </source>
</evidence>
<accession>A0A2P2N5J2</accession>